<dbReference type="EMBL" id="BKCJ010002044">
    <property type="protein sequence ID" value="GEU45852.1"/>
    <property type="molecule type" value="Genomic_DNA"/>
</dbReference>
<reference evidence="2" key="1">
    <citation type="journal article" date="2019" name="Sci. Rep.">
        <title>Draft genome of Tanacetum cinerariifolium, the natural source of mosquito coil.</title>
        <authorList>
            <person name="Yamashiro T."/>
            <person name="Shiraishi A."/>
            <person name="Satake H."/>
            <person name="Nakayama K."/>
        </authorList>
    </citation>
    <scope>NUCLEOTIDE SEQUENCE</scope>
</reference>
<gene>
    <name evidence="2" type="ORF">Tci_017830</name>
</gene>
<protein>
    <submittedName>
        <fullName evidence="2">RVT_2 domain-containing protein</fullName>
    </submittedName>
</protein>
<proteinExistence type="predicted"/>
<sequence length="193" mass="22317">MKDEIFFTKSKYIKKMLKKFKLEHSTRTKTPMSTEIKLSKDDEAESVEALNIEKQTALAISMTEAEYDSARKACQQALWLKQALIDYDIRLDDEDDGDTFDMWDITVEDVEQIRQFLTPNVLKIIEDVIQPLILTTLHTTPLNEDYVAPATKPILDELLEDNILNVAMVDEEADPTRDLEEPKRLLVEDPHFT</sequence>
<comment type="caution">
    <text evidence="2">The sequence shown here is derived from an EMBL/GenBank/DDBJ whole genome shotgun (WGS) entry which is preliminary data.</text>
</comment>
<evidence type="ECO:0000256" key="1">
    <source>
        <dbReference type="SAM" id="MobiDB-lite"/>
    </source>
</evidence>
<name>A0A6L2KAT7_TANCI</name>
<accession>A0A6L2KAT7</accession>
<organism evidence="2">
    <name type="scientific">Tanacetum cinerariifolium</name>
    <name type="common">Dalmatian daisy</name>
    <name type="synonym">Chrysanthemum cinerariifolium</name>
    <dbReference type="NCBI Taxonomy" id="118510"/>
    <lineage>
        <taxon>Eukaryota</taxon>
        <taxon>Viridiplantae</taxon>
        <taxon>Streptophyta</taxon>
        <taxon>Embryophyta</taxon>
        <taxon>Tracheophyta</taxon>
        <taxon>Spermatophyta</taxon>
        <taxon>Magnoliopsida</taxon>
        <taxon>eudicotyledons</taxon>
        <taxon>Gunneridae</taxon>
        <taxon>Pentapetalae</taxon>
        <taxon>asterids</taxon>
        <taxon>campanulids</taxon>
        <taxon>Asterales</taxon>
        <taxon>Asteraceae</taxon>
        <taxon>Asteroideae</taxon>
        <taxon>Anthemideae</taxon>
        <taxon>Anthemidinae</taxon>
        <taxon>Tanacetum</taxon>
    </lineage>
</organism>
<feature type="compositionally biased region" description="Basic and acidic residues" evidence="1">
    <location>
        <begin position="174"/>
        <end position="193"/>
    </location>
</feature>
<dbReference type="AlphaFoldDB" id="A0A6L2KAT7"/>
<feature type="region of interest" description="Disordered" evidence="1">
    <location>
        <begin position="173"/>
        <end position="193"/>
    </location>
</feature>
<evidence type="ECO:0000313" key="2">
    <source>
        <dbReference type="EMBL" id="GEU45852.1"/>
    </source>
</evidence>